<evidence type="ECO:0000313" key="13">
    <source>
        <dbReference type="Proteomes" id="UP000233551"/>
    </source>
</evidence>
<dbReference type="InterPro" id="IPR016177">
    <property type="entry name" value="DNA-bd_dom_sf"/>
</dbReference>
<evidence type="ECO:0000256" key="2">
    <source>
        <dbReference type="ARBA" id="ARBA00022745"/>
    </source>
</evidence>
<reference evidence="12" key="1">
    <citation type="journal article" date="2017" name="Plant J.">
        <title>The pomegranate (Punica granatum L.) genome and the genomics of punicalagin biosynthesis.</title>
        <authorList>
            <person name="Qin G."/>
            <person name="Xu C."/>
            <person name="Ming R."/>
            <person name="Tang H."/>
            <person name="Guyot R."/>
            <person name="Kramer E.M."/>
            <person name="Hu Y."/>
            <person name="Yi X."/>
            <person name="Qi Y."/>
            <person name="Xu X."/>
            <person name="Gao Z."/>
            <person name="Pan H."/>
            <person name="Jian J."/>
            <person name="Tian Y."/>
            <person name="Yue Z."/>
            <person name="Xu Y."/>
        </authorList>
    </citation>
    <scope>NUCLEOTIDE SEQUENCE [LARGE SCALE GENOMIC DNA]</scope>
    <source>
        <strain evidence="12">cv. Dabenzi</strain>
    </source>
</reference>
<evidence type="ECO:0000313" key="11">
    <source>
        <dbReference type="EMBL" id="PKI42722.1"/>
    </source>
</evidence>
<keyword evidence="6" id="KW-0539">Nucleus</keyword>
<dbReference type="PRINTS" id="PR00367">
    <property type="entry name" value="ETHRSPELEMNT"/>
</dbReference>
<reference evidence="10" key="2">
    <citation type="submission" date="2017-06" db="EMBL/GenBank/DDBJ databases">
        <title>The pomegranate genome and the genomics of punicalagin biosynthesis.</title>
        <authorList>
            <person name="Xu C."/>
        </authorList>
    </citation>
    <scope>NUCLEOTIDE SEQUENCE [LARGE SCALE GENOMIC DNA]</scope>
    <source>
        <tissue evidence="10">Fresh leaf</tissue>
    </source>
</reference>
<sequence>MAAKAKRGVVNGGAKGAAHAGFVKEPHYRGVRRRPWGRYAAEIRDPGRKSRVWLGTFDTAEEAARAYDAAALQYRGPKAKINFPLPNGAAEQSPAQSSTEESSGEADVPYALPLQLGLARQAAGNGYMVQFPFADGSRQGIMARPLFAFEPLVGRPDPMGQVIPVLFRARSEGEARSELDASSAVEQPPTGVLLDLDLNLPPPEEL</sequence>
<evidence type="ECO:0000256" key="1">
    <source>
        <dbReference type="ARBA" id="ARBA00004123"/>
    </source>
</evidence>
<comment type="similarity">
    <text evidence="7">Belongs to the AP2/ERF transcription factor family. ERF subfamily.</text>
</comment>
<dbReference type="SMART" id="SM00380">
    <property type="entry name" value="AP2"/>
    <property type="match status" value="1"/>
</dbReference>
<dbReference type="STRING" id="22663.A0A218X0Y4"/>
<evidence type="ECO:0000259" key="9">
    <source>
        <dbReference type="PROSITE" id="PS51032"/>
    </source>
</evidence>
<evidence type="ECO:0000256" key="8">
    <source>
        <dbReference type="SAM" id="MobiDB-lite"/>
    </source>
</evidence>
<keyword evidence="4" id="KW-0238">DNA-binding</keyword>
<comment type="subcellular location">
    <subcellularLocation>
        <location evidence="1">Nucleus</location>
    </subcellularLocation>
</comment>
<evidence type="ECO:0000313" key="12">
    <source>
        <dbReference type="Proteomes" id="UP000197138"/>
    </source>
</evidence>
<keyword evidence="13" id="KW-1185">Reference proteome</keyword>
<dbReference type="GO" id="GO:0003700">
    <property type="term" value="F:DNA-binding transcription factor activity"/>
    <property type="evidence" value="ECO:0007669"/>
    <property type="project" value="InterPro"/>
</dbReference>
<evidence type="ECO:0000256" key="6">
    <source>
        <dbReference type="ARBA" id="ARBA00023242"/>
    </source>
</evidence>
<dbReference type="PANTHER" id="PTHR31677:SF228">
    <property type="entry name" value="ETHYLENE-RESPONSIVE TRANSCRIPTION FACTOR 10-RELATED"/>
    <property type="match status" value="1"/>
</dbReference>
<organism evidence="10 12">
    <name type="scientific">Punica granatum</name>
    <name type="common">Pomegranate</name>
    <dbReference type="NCBI Taxonomy" id="22663"/>
    <lineage>
        <taxon>Eukaryota</taxon>
        <taxon>Viridiplantae</taxon>
        <taxon>Streptophyta</taxon>
        <taxon>Embryophyta</taxon>
        <taxon>Tracheophyta</taxon>
        <taxon>Spermatophyta</taxon>
        <taxon>Magnoliopsida</taxon>
        <taxon>eudicotyledons</taxon>
        <taxon>Gunneridae</taxon>
        <taxon>Pentapetalae</taxon>
        <taxon>rosids</taxon>
        <taxon>malvids</taxon>
        <taxon>Myrtales</taxon>
        <taxon>Lythraceae</taxon>
        <taxon>Punica</taxon>
    </lineage>
</organism>
<feature type="domain" description="AP2/ERF" evidence="9">
    <location>
        <begin position="27"/>
        <end position="84"/>
    </location>
</feature>
<protein>
    <recommendedName>
        <fullName evidence="9">AP2/ERF domain-containing protein</fullName>
    </recommendedName>
</protein>
<dbReference type="AlphaFoldDB" id="A0A218X0Y4"/>
<evidence type="ECO:0000256" key="5">
    <source>
        <dbReference type="ARBA" id="ARBA00023163"/>
    </source>
</evidence>
<dbReference type="GeneID" id="116196236"/>
<dbReference type="InterPro" id="IPR001471">
    <property type="entry name" value="AP2/ERF_dom"/>
</dbReference>
<dbReference type="EMBL" id="PGOL01003135">
    <property type="protein sequence ID" value="PKI42722.1"/>
    <property type="molecule type" value="Genomic_DNA"/>
</dbReference>
<dbReference type="GO" id="GO:0005634">
    <property type="term" value="C:nucleus"/>
    <property type="evidence" value="ECO:0007669"/>
    <property type="project" value="UniProtKB-SubCell"/>
</dbReference>
<dbReference type="PROSITE" id="PS51032">
    <property type="entry name" value="AP2_ERF"/>
    <property type="match status" value="1"/>
</dbReference>
<dbReference type="Pfam" id="PF00847">
    <property type="entry name" value="AP2"/>
    <property type="match status" value="1"/>
</dbReference>
<feature type="region of interest" description="Disordered" evidence="8">
    <location>
        <begin position="83"/>
        <end position="106"/>
    </location>
</feature>
<dbReference type="Proteomes" id="UP000233551">
    <property type="component" value="Unassembled WGS sequence"/>
</dbReference>
<gene>
    <name evidence="10" type="ORF">CDL15_Pgr002838</name>
    <name evidence="11" type="ORF">CRG98_036850</name>
</gene>
<dbReference type="InterPro" id="IPR036955">
    <property type="entry name" value="AP2/ERF_dom_sf"/>
</dbReference>
<proteinExistence type="inferred from homology"/>
<dbReference type="GO" id="GO:0009873">
    <property type="term" value="P:ethylene-activated signaling pathway"/>
    <property type="evidence" value="ECO:0007669"/>
    <property type="project" value="UniProtKB-KW"/>
</dbReference>
<keyword evidence="5" id="KW-0804">Transcription</keyword>
<dbReference type="SUPFAM" id="SSF54171">
    <property type="entry name" value="DNA-binding domain"/>
    <property type="match status" value="1"/>
</dbReference>
<keyword evidence="2" id="KW-0936">Ethylene signaling pathway</keyword>
<dbReference type="Gene3D" id="3.30.730.10">
    <property type="entry name" value="AP2/ERF domain"/>
    <property type="match status" value="1"/>
</dbReference>
<feature type="region of interest" description="Disordered" evidence="8">
    <location>
        <begin position="176"/>
        <end position="206"/>
    </location>
</feature>
<reference evidence="11 13" key="3">
    <citation type="submission" date="2017-11" db="EMBL/GenBank/DDBJ databases">
        <title>De-novo sequencing of pomegranate (Punica granatum L.) genome.</title>
        <authorList>
            <person name="Akparov Z."/>
            <person name="Amiraslanov A."/>
            <person name="Hajiyeva S."/>
            <person name="Abbasov M."/>
            <person name="Kaur K."/>
            <person name="Hamwieh A."/>
            <person name="Solovyev V."/>
            <person name="Salamov A."/>
            <person name="Braich B."/>
            <person name="Kosarev P."/>
            <person name="Mahmoud A."/>
            <person name="Hajiyev E."/>
            <person name="Babayeva S."/>
            <person name="Izzatullayeva V."/>
            <person name="Mammadov A."/>
            <person name="Mammadov A."/>
            <person name="Sharifova S."/>
            <person name="Ojaghi J."/>
            <person name="Eynullazada K."/>
            <person name="Bayramov B."/>
            <person name="Abdulazimova A."/>
            <person name="Shahmuradov I."/>
        </authorList>
    </citation>
    <scope>NUCLEOTIDE SEQUENCE [LARGE SCALE GENOMIC DNA]</scope>
    <source>
        <strain evidence="11">AG2017</strain>
        <strain evidence="13">cv. AG2017</strain>
        <tissue evidence="11">Leaf</tissue>
    </source>
</reference>
<evidence type="ECO:0000256" key="7">
    <source>
        <dbReference type="ARBA" id="ARBA00024343"/>
    </source>
</evidence>
<evidence type="ECO:0000313" key="10">
    <source>
        <dbReference type="EMBL" id="OWM78667.1"/>
    </source>
</evidence>
<dbReference type="PANTHER" id="PTHR31677">
    <property type="entry name" value="AP2 DOMAIN CLASS TRANSCRIPTION FACTOR"/>
    <property type="match status" value="1"/>
</dbReference>
<evidence type="ECO:0000256" key="3">
    <source>
        <dbReference type="ARBA" id="ARBA00023015"/>
    </source>
</evidence>
<keyword evidence="3" id="KW-0805">Transcription regulation</keyword>
<dbReference type="CDD" id="cd00018">
    <property type="entry name" value="AP2"/>
    <property type="match status" value="1"/>
</dbReference>
<name>A0A218X0Y4_PUNGR</name>
<accession>A0A218X0Y4</accession>
<comment type="caution">
    <text evidence="10">The sequence shown here is derived from an EMBL/GenBank/DDBJ whole genome shotgun (WGS) entry which is preliminary data.</text>
</comment>
<dbReference type="EMBL" id="MTKT01002492">
    <property type="protein sequence ID" value="OWM78667.1"/>
    <property type="molecule type" value="Genomic_DNA"/>
</dbReference>
<evidence type="ECO:0000256" key="4">
    <source>
        <dbReference type="ARBA" id="ARBA00023125"/>
    </source>
</evidence>
<dbReference type="FunFam" id="3.30.730.10:FF:000001">
    <property type="entry name" value="Ethylene-responsive transcription factor 2"/>
    <property type="match status" value="1"/>
</dbReference>
<dbReference type="GO" id="GO:0003677">
    <property type="term" value="F:DNA binding"/>
    <property type="evidence" value="ECO:0007669"/>
    <property type="project" value="UniProtKB-KW"/>
</dbReference>
<dbReference type="OrthoDB" id="1931494at2759"/>
<dbReference type="Proteomes" id="UP000197138">
    <property type="component" value="Unassembled WGS sequence"/>
</dbReference>